<dbReference type="InterPro" id="IPR029351">
    <property type="entry name" value="GAD_dom"/>
</dbReference>
<dbReference type="AlphaFoldDB" id="C1MRX6"/>
<keyword evidence="3" id="KW-0547">Nucleotide-binding</keyword>
<dbReference type="Gene3D" id="2.40.50.140">
    <property type="entry name" value="Nucleic acid-binding proteins"/>
    <property type="match status" value="1"/>
</dbReference>
<dbReference type="Pfam" id="PF02938">
    <property type="entry name" value="GAD"/>
    <property type="match status" value="1"/>
</dbReference>
<accession>C1MRX6</accession>
<dbReference type="CDD" id="cd00777">
    <property type="entry name" value="AspRS_core"/>
    <property type="match status" value="1"/>
</dbReference>
<dbReference type="NCBIfam" id="TIGR00459">
    <property type="entry name" value="aspS_bact"/>
    <property type="match status" value="1"/>
</dbReference>
<dbReference type="GO" id="GO:0004815">
    <property type="term" value="F:aspartate-tRNA ligase activity"/>
    <property type="evidence" value="ECO:0007669"/>
    <property type="project" value="TreeGrafter"/>
</dbReference>
<feature type="region of interest" description="Disordered" evidence="7">
    <location>
        <begin position="1"/>
        <end position="33"/>
    </location>
</feature>
<sequence>MSSAATLPSAAPRRAPAPHASRRSPALLRGTRASSTTAVAANADAADVAAASESFLSDELSWPSRSHAAGDLRDADVGDVVTLCGWVDKQRDMGGIVFADVRDHTGLCQVVSDADTPSRAVAALAAMRAEWVVRVRGRVKARTAPNDKIPTGAVEVAADEVDVLNVVGKSLPFAIGGGGEEDDDAAGGGASEEVRLKNRVLDLRRPRMVKNLRLRAKTVRALRGVLEDDHGFLEIETPMLTRSTPEGARDYLVPSRLQPGACYALPQSPQLFKQMLMVAGADRYYQVARCFRDEDLRADRQPEFTQLDIEMAFTDMDGILSLGEDLMCAAFKEGVDVTLPRPFPRMTYAEAMSKYGSDKPDVRYGLEFTTITDIASRCAFKLFSGAASENGGAVKAIRVPDGKRLSNSRLKPKGDVCAEAIKGGAGGLAFARVGEDGVSLEGGGKALCEGLADVAGEIIDACGAGAGDVVLFGAGDESVVNKSLDRVRQYVAKTLDMIPDDAHAVLWITEFPMFEKNEDEDRLEALHHPFTAPNQDDVRDGGDITKARAVAYDLVYNGVEVGGGSLRIYRRDVQEKVFDAIGLSKEEAEEKFGYLMDAFQFGAPPHGGMAFGLDRLVMMLAGASSIRDVIAFPKTATAQCLLTSAPGSVSDAQLADLHVAKKIQLRAAEEDASGGGASK</sequence>
<feature type="domain" description="Aminoacyl-transfer RNA synthetases class-II family profile" evidence="8">
    <location>
        <begin position="212"/>
        <end position="633"/>
    </location>
</feature>
<evidence type="ECO:0000256" key="7">
    <source>
        <dbReference type="SAM" id="MobiDB-lite"/>
    </source>
</evidence>
<feature type="compositionally biased region" description="Low complexity" evidence="7">
    <location>
        <begin position="1"/>
        <end position="26"/>
    </location>
</feature>
<dbReference type="PRINTS" id="PR01042">
    <property type="entry name" value="TRNASYNTHASP"/>
</dbReference>
<dbReference type="InterPro" id="IPR006195">
    <property type="entry name" value="aa-tRNA-synth_II"/>
</dbReference>
<dbReference type="InterPro" id="IPR047090">
    <property type="entry name" value="AspRS_core"/>
</dbReference>
<dbReference type="InterPro" id="IPR002312">
    <property type="entry name" value="Asp/Asn-tRNA-synth_IIb"/>
</dbReference>
<evidence type="ECO:0000313" key="9">
    <source>
        <dbReference type="EMBL" id="EEH57405.1"/>
    </source>
</evidence>
<dbReference type="Proteomes" id="UP000001876">
    <property type="component" value="Unassembled WGS sequence"/>
</dbReference>
<evidence type="ECO:0000256" key="2">
    <source>
        <dbReference type="ARBA" id="ARBA00022598"/>
    </source>
</evidence>
<evidence type="ECO:0000256" key="4">
    <source>
        <dbReference type="ARBA" id="ARBA00022840"/>
    </source>
</evidence>
<dbReference type="RefSeq" id="XP_003058950.1">
    <property type="nucleotide sequence ID" value="XM_003058904.1"/>
</dbReference>
<dbReference type="GeneID" id="9684025"/>
<evidence type="ECO:0000256" key="3">
    <source>
        <dbReference type="ARBA" id="ARBA00022741"/>
    </source>
</evidence>
<dbReference type="InterPro" id="IPR047089">
    <property type="entry name" value="Asp-tRNA-ligase_1_N"/>
</dbReference>
<dbReference type="InterPro" id="IPR004524">
    <property type="entry name" value="Asp-tRNA-ligase_1"/>
</dbReference>
<dbReference type="GO" id="GO:0005524">
    <property type="term" value="F:ATP binding"/>
    <property type="evidence" value="ECO:0007669"/>
    <property type="project" value="UniProtKB-KW"/>
</dbReference>
<gene>
    <name evidence="9" type="ORF">MICPUCDRAFT_33627</name>
</gene>
<dbReference type="Gene3D" id="3.30.1360.30">
    <property type="entry name" value="GAD-like domain"/>
    <property type="match status" value="1"/>
</dbReference>
<dbReference type="eggNOG" id="KOG2411">
    <property type="taxonomic scope" value="Eukaryota"/>
</dbReference>
<keyword evidence="2" id="KW-0436">Ligase</keyword>
<organism evidence="10">
    <name type="scientific">Micromonas pusilla (strain CCMP1545)</name>
    <name type="common">Picoplanktonic green alga</name>
    <dbReference type="NCBI Taxonomy" id="564608"/>
    <lineage>
        <taxon>Eukaryota</taxon>
        <taxon>Viridiplantae</taxon>
        <taxon>Chlorophyta</taxon>
        <taxon>Mamiellophyceae</taxon>
        <taxon>Mamiellales</taxon>
        <taxon>Mamiellaceae</taxon>
        <taxon>Micromonas</taxon>
    </lineage>
</organism>
<keyword evidence="4" id="KW-0067">ATP-binding</keyword>
<dbReference type="STRING" id="564608.C1MRX6"/>
<keyword evidence="6" id="KW-0030">Aminoacyl-tRNA synthetase</keyword>
<dbReference type="InterPro" id="IPR004365">
    <property type="entry name" value="NA-bd_OB_tRNA"/>
</dbReference>
<evidence type="ECO:0000256" key="6">
    <source>
        <dbReference type="ARBA" id="ARBA00023146"/>
    </source>
</evidence>
<dbReference type="InterPro" id="IPR012340">
    <property type="entry name" value="NA-bd_OB-fold"/>
</dbReference>
<dbReference type="KEGG" id="mpp:MICPUCDRAFT_33627"/>
<name>C1MRX6_MICPC</name>
<dbReference type="OrthoDB" id="439710at2759"/>
<dbReference type="CDD" id="cd04317">
    <property type="entry name" value="EcAspRS_like_N"/>
    <property type="match status" value="1"/>
</dbReference>
<dbReference type="InterPro" id="IPR004115">
    <property type="entry name" value="GAD-like_sf"/>
</dbReference>
<evidence type="ECO:0000313" key="10">
    <source>
        <dbReference type="Proteomes" id="UP000001876"/>
    </source>
</evidence>
<dbReference type="HAMAP" id="MF_00044">
    <property type="entry name" value="Asp_tRNA_synth_type1"/>
    <property type="match status" value="1"/>
</dbReference>
<keyword evidence="5" id="KW-0648">Protein biosynthesis</keyword>
<evidence type="ECO:0000259" key="8">
    <source>
        <dbReference type="PROSITE" id="PS50862"/>
    </source>
</evidence>
<dbReference type="PROSITE" id="PS50862">
    <property type="entry name" value="AA_TRNA_LIGASE_II"/>
    <property type="match status" value="1"/>
</dbReference>
<dbReference type="Gene3D" id="3.30.930.10">
    <property type="entry name" value="Bira Bifunctional Protein, Domain 2"/>
    <property type="match status" value="1"/>
</dbReference>
<dbReference type="SUPFAM" id="SSF55681">
    <property type="entry name" value="Class II aaRS and biotin synthetases"/>
    <property type="match status" value="1"/>
</dbReference>
<reference evidence="9 10" key="1">
    <citation type="journal article" date="2009" name="Science">
        <title>Green evolution and dynamic adaptations revealed by genomes of the marine picoeukaryotes Micromonas.</title>
        <authorList>
            <person name="Worden A.Z."/>
            <person name="Lee J.H."/>
            <person name="Mock T."/>
            <person name="Rouze P."/>
            <person name="Simmons M.P."/>
            <person name="Aerts A.L."/>
            <person name="Allen A.E."/>
            <person name="Cuvelier M.L."/>
            <person name="Derelle E."/>
            <person name="Everett M.V."/>
            <person name="Foulon E."/>
            <person name="Grimwood J."/>
            <person name="Gundlach H."/>
            <person name="Henrissat B."/>
            <person name="Napoli C."/>
            <person name="McDonald S.M."/>
            <person name="Parker M.S."/>
            <person name="Rombauts S."/>
            <person name="Salamov A."/>
            <person name="Von Dassow P."/>
            <person name="Badger J.H."/>
            <person name="Coutinho P.M."/>
            <person name="Demir E."/>
            <person name="Dubchak I."/>
            <person name="Gentemann C."/>
            <person name="Eikrem W."/>
            <person name="Gready J.E."/>
            <person name="John U."/>
            <person name="Lanier W."/>
            <person name="Lindquist E.A."/>
            <person name="Lucas S."/>
            <person name="Mayer K.F."/>
            <person name="Moreau H."/>
            <person name="Not F."/>
            <person name="Otillar R."/>
            <person name="Panaud O."/>
            <person name="Pangilinan J."/>
            <person name="Paulsen I."/>
            <person name="Piegu B."/>
            <person name="Poliakov A."/>
            <person name="Robbens S."/>
            <person name="Schmutz J."/>
            <person name="Toulza E."/>
            <person name="Wyss T."/>
            <person name="Zelensky A."/>
            <person name="Zhou K."/>
            <person name="Armbrust E.V."/>
            <person name="Bhattacharya D."/>
            <person name="Goodenough U.W."/>
            <person name="Van de Peer Y."/>
            <person name="Grigoriev I.V."/>
        </authorList>
    </citation>
    <scope>NUCLEOTIDE SEQUENCE [LARGE SCALE GENOMIC DNA]</scope>
    <source>
        <strain evidence="9 10">CCMP1545</strain>
    </source>
</reference>
<dbReference type="NCBIfam" id="NF001750">
    <property type="entry name" value="PRK00476.1"/>
    <property type="match status" value="1"/>
</dbReference>
<dbReference type="InterPro" id="IPR004364">
    <property type="entry name" value="Aa-tRNA-synt_II"/>
</dbReference>
<proteinExistence type="inferred from homology"/>
<evidence type="ECO:0000256" key="1">
    <source>
        <dbReference type="ARBA" id="ARBA00006303"/>
    </source>
</evidence>
<dbReference type="InterPro" id="IPR045864">
    <property type="entry name" value="aa-tRNA-synth_II/BPL/LPL"/>
</dbReference>
<protein>
    <submittedName>
        <fullName evidence="9">Predicted protein</fullName>
    </submittedName>
</protein>
<dbReference type="PANTHER" id="PTHR22594:SF5">
    <property type="entry name" value="ASPARTATE--TRNA LIGASE, MITOCHONDRIAL"/>
    <property type="match status" value="1"/>
</dbReference>
<dbReference type="OMA" id="LCGWVDR"/>
<dbReference type="PANTHER" id="PTHR22594">
    <property type="entry name" value="ASPARTYL/LYSYL-TRNA SYNTHETASE"/>
    <property type="match status" value="1"/>
</dbReference>
<dbReference type="Pfam" id="PF01336">
    <property type="entry name" value="tRNA_anti-codon"/>
    <property type="match status" value="1"/>
</dbReference>
<keyword evidence="10" id="KW-1185">Reference proteome</keyword>
<dbReference type="Pfam" id="PF00152">
    <property type="entry name" value="tRNA-synt_2"/>
    <property type="match status" value="1"/>
</dbReference>
<evidence type="ECO:0000256" key="5">
    <source>
        <dbReference type="ARBA" id="ARBA00022917"/>
    </source>
</evidence>
<dbReference type="SUPFAM" id="SSF50249">
    <property type="entry name" value="Nucleic acid-binding proteins"/>
    <property type="match status" value="1"/>
</dbReference>
<dbReference type="SUPFAM" id="SSF55261">
    <property type="entry name" value="GAD domain-like"/>
    <property type="match status" value="1"/>
</dbReference>
<dbReference type="GO" id="GO:0005739">
    <property type="term" value="C:mitochondrion"/>
    <property type="evidence" value="ECO:0007669"/>
    <property type="project" value="TreeGrafter"/>
</dbReference>
<dbReference type="GO" id="GO:0003676">
    <property type="term" value="F:nucleic acid binding"/>
    <property type="evidence" value="ECO:0007669"/>
    <property type="project" value="InterPro"/>
</dbReference>
<comment type="similarity">
    <text evidence="1">Belongs to the class-II aminoacyl-tRNA synthetase family. Type 1 subfamily.</text>
</comment>
<dbReference type="GO" id="GO:0006422">
    <property type="term" value="P:aspartyl-tRNA aminoacylation"/>
    <property type="evidence" value="ECO:0007669"/>
    <property type="project" value="TreeGrafter"/>
</dbReference>
<dbReference type="EMBL" id="GG663739">
    <property type="protein sequence ID" value="EEH57405.1"/>
    <property type="molecule type" value="Genomic_DNA"/>
</dbReference>